<dbReference type="InterPro" id="IPR009003">
    <property type="entry name" value="Peptidase_S1_PA"/>
</dbReference>
<dbReference type="Proteomes" id="UP000176951">
    <property type="component" value="Unassembled WGS sequence"/>
</dbReference>
<keyword evidence="4" id="KW-0812">Transmembrane</keyword>
<dbReference type="PANTHER" id="PTHR43343:SF3">
    <property type="entry name" value="PROTEASE DO-LIKE 8, CHLOROPLASTIC"/>
    <property type="match status" value="1"/>
</dbReference>
<name>A0A1G2PSF8_9BACT</name>
<evidence type="ECO:0000313" key="7">
    <source>
        <dbReference type="Proteomes" id="UP000176951"/>
    </source>
</evidence>
<evidence type="ECO:0000256" key="2">
    <source>
        <dbReference type="ARBA" id="ARBA00022670"/>
    </source>
</evidence>
<proteinExistence type="inferred from homology"/>
<dbReference type="PANTHER" id="PTHR43343">
    <property type="entry name" value="PEPTIDASE S12"/>
    <property type="match status" value="1"/>
</dbReference>
<dbReference type="EMBL" id="MHSW01000024">
    <property type="protein sequence ID" value="OHA51290.1"/>
    <property type="molecule type" value="Genomic_DNA"/>
</dbReference>
<feature type="transmembrane region" description="Helical" evidence="4">
    <location>
        <begin position="39"/>
        <end position="59"/>
    </location>
</feature>
<dbReference type="GO" id="GO:0004252">
    <property type="term" value="F:serine-type endopeptidase activity"/>
    <property type="evidence" value="ECO:0007669"/>
    <property type="project" value="InterPro"/>
</dbReference>
<evidence type="ECO:0000259" key="5">
    <source>
        <dbReference type="PROSITE" id="PS50106"/>
    </source>
</evidence>
<organism evidence="6 7">
    <name type="scientific">Candidatus Terrybacteria bacterium RIFCSPLOWO2_01_FULL_40_23</name>
    <dbReference type="NCBI Taxonomy" id="1802366"/>
    <lineage>
        <taxon>Bacteria</taxon>
        <taxon>Candidatus Terryibacteriota</taxon>
    </lineage>
</organism>
<comment type="caution">
    <text evidence="6">The sequence shown here is derived from an EMBL/GenBank/DDBJ whole genome shotgun (WGS) entry which is preliminary data.</text>
</comment>
<gene>
    <name evidence="6" type="ORF">A3A97_02435</name>
</gene>
<dbReference type="InterPro" id="IPR001940">
    <property type="entry name" value="Peptidase_S1C"/>
</dbReference>
<dbReference type="SMART" id="SM00228">
    <property type="entry name" value="PDZ"/>
    <property type="match status" value="1"/>
</dbReference>
<dbReference type="InterPro" id="IPR036034">
    <property type="entry name" value="PDZ_sf"/>
</dbReference>
<keyword evidence="2" id="KW-0645">Protease</keyword>
<evidence type="ECO:0000256" key="4">
    <source>
        <dbReference type="SAM" id="Phobius"/>
    </source>
</evidence>
<dbReference type="PROSITE" id="PS50106">
    <property type="entry name" value="PDZ"/>
    <property type="match status" value="1"/>
</dbReference>
<sequence>MTNAARLSLEVDILGMFNFLKTPISNPLKFSFVKNIPQIVAVSFITAFLTASLTSYLFLQSDRVILSDNNSIEQNNEFIPVPPVATQKGSDSVVGVVDKVGSAVVSIVATKDLPVFEQEFTNPFGNDDFFSQFFGPFQPQIPQQEQKGTEKREVAGGTGFIVSSDGLIVTNRHVVDIEGAEYTVITNKNERYSAQLLAKDPVEDLAILKINKTGLPTVELGDSDEIKVGQSVVAIGNALGEFQNTVSVGVVAGLNRTINIPGQNGQRGETIAGAIQTDAAINPGNSGGPLLNLKGEVIGINTAIVVGSQNIGFAIPVNKARRDLNSINSAGKISYPYLGVRYVLVNEDIQKEQNLTVSYGALILKGTGSQDPAIMPGSPAESAGLKEGDVILELNGQKVDFDNSLAALVQKRQIGETVTLKVLSGGIEKTINVTLAERP</sequence>
<dbReference type="Gene3D" id="2.40.10.10">
    <property type="entry name" value="Trypsin-like serine proteases"/>
    <property type="match status" value="2"/>
</dbReference>
<reference evidence="6 7" key="1">
    <citation type="journal article" date="2016" name="Nat. Commun.">
        <title>Thousands of microbial genomes shed light on interconnected biogeochemical processes in an aquifer system.</title>
        <authorList>
            <person name="Anantharaman K."/>
            <person name="Brown C.T."/>
            <person name="Hug L.A."/>
            <person name="Sharon I."/>
            <person name="Castelle C.J."/>
            <person name="Probst A.J."/>
            <person name="Thomas B.C."/>
            <person name="Singh A."/>
            <person name="Wilkins M.J."/>
            <person name="Karaoz U."/>
            <person name="Brodie E.L."/>
            <person name="Williams K.H."/>
            <person name="Hubbard S.S."/>
            <person name="Banfield J.F."/>
        </authorList>
    </citation>
    <scope>NUCLEOTIDE SEQUENCE [LARGE SCALE GENOMIC DNA]</scope>
</reference>
<keyword evidence="4" id="KW-1133">Transmembrane helix</keyword>
<evidence type="ECO:0000256" key="3">
    <source>
        <dbReference type="ARBA" id="ARBA00022801"/>
    </source>
</evidence>
<dbReference type="SUPFAM" id="SSF50494">
    <property type="entry name" value="Trypsin-like serine proteases"/>
    <property type="match status" value="1"/>
</dbReference>
<feature type="domain" description="PDZ" evidence="5">
    <location>
        <begin position="346"/>
        <end position="426"/>
    </location>
</feature>
<keyword evidence="4" id="KW-0472">Membrane</keyword>
<evidence type="ECO:0000256" key="1">
    <source>
        <dbReference type="ARBA" id="ARBA00010541"/>
    </source>
</evidence>
<dbReference type="Gene3D" id="2.30.42.10">
    <property type="match status" value="1"/>
</dbReference>
<comment type="similarity">
    <text evidence="1">Belongs to the peptidase S1C family.</text>
</comment>
<protein>
    <recommendedName>
        <fullName evidence="5">PDZ domain-containing protein</fullName>
    </recommendedName>
</protein>
<dbReference type="InterPro" id="IPR043504">
    <property type="entry name" value="Peptidase_S1_PA_chymotrypsin"/>
</dbReference>
<keyword evidence="3" id="KW-0378">Hydrolase</keyword>
<dbReference type="SUPFAM" id="SSF50156">
    <property type="entry name" value="PDZ domain-like"/>
    <property type="match status" value="1"/>
</dbReference>
<dbReference type="InterPro" id="IPR051201">
    <property type="entry name" value="Chloro_Bact_Ser_Proteases"/>
</dbReference>
<dbReference type="GO" id="GO:0006508">
    <property type="term" value="P:proteolysis"/>
    <property type="evidence" value="ECO:0007669"/>
    <property type="project" value="UniProtKB-KW"/>
</dbReference>
<dbReference type="Pfam" id="PF13365">
    <property type="entry name" value="Trypsin_2"/>
    <property type="match status" value="1"/>
</dbReference>
<dbReference type="AlphaFoldDB" id="A0A1G2PSF8"/>
<dbReference type="InterPro" id="IPR001478">
    <property type="entry name" value="PDZ"/>
</dbReference>
<accession>A0A1G2PSF8</accession>
<dbReference type="Pfam" id="PF13180">
    <property type="entry name" value="PDZ_2"/>
    <property type="match status" value="1"/>
</dbReference>
<dbReference type="PRINTS" id="PR00834">
    <property type="entry name" value="PROTEASES2C"/>
</dbReference>
<evidence type="ECO:0000313" key="6">
    <source>
        <dbReference type="EMBL" id="OHA51290.1"/>
    </source>
</evidence>